<dbReference type="SUPFAM" id="SSF49503">
    <property type="entry name" value="Cupredoxins"/>
    <property type="match status" value="1"/>
</dbReference>
<feature type="signal peptide" evidence="1">
    <location>
        <begin position="1"/>
        <end position="28"/>
    </location>
</feature>
<evidence type="ECO:0000256" key="1">
    <source>
        <dbReference type="SAM" id="SignalP"/>
    </source>
</evidence>
<keyword evidence="1" id="KW-0732">Signal</keyword>
<dbReference type="AlphaFoldDB" id="A0A177Y729"/>
<evidence type="ECO:0000313" key="2">
    <source>
        <dbReference type="EMBL" id="OAK51316.1"/>
    </source>
</evidence>
<comment type="caution">
    <text evidence="2">The sequence shown here is derived from an EMBL/GenBank/DDBJ whole genome shotgun (WGS) entry which is preliminary data.</text>
</comment>
<feature type="chain" id="PRO_5039536934" description="EfeO-type cupredoxin-like domain-containing protein" evidence="1">
    <location>
        <begin position="29"/>
        <end position="138"/>
    </location>
</feature>
<proteinExistence type="predicted"/>
<gene>
    <name evidence="2" type="ORF">A3K89_11930</name>
</gene>
<dbReference type="PROSITE" id="PS51257">
    <property type="entry name" value="PROKAR_LIPOPROTEIN"/>
    <property type="match status" value="1"/>
</dbReference>
<evidence type="ECO:0000313" key="3">
    <source>
        <dbReference type="Proteomes" id="UP000077519"/>
    </source>
</evidence>
<dbReference type="EMBL" id="LVHI01000039">
    <property type="protein sequence ID" value="OAK51316.1"/>
    <property type="molecule type" value="Genomic_DNA"/>
</dbReference>
<dbReference type="InterPro" id="IPR008972">
    <property type="entry name" value="Cupredoxin"/>
</dbReference>
<dbReference type="Proteomes" id="UP000077519">
    <property type="component" value="Unassembled WGS sequence"/>
</dbReference>
<reference evidence="2 3" key="1">
    <citation type="submission" date="2016-03" db="EMBL/GenBank/DDBJ databases">
        <title>Genome sequence of Rhodococcus kyotonensis KB10.</title>
        <authorList>
            <person name="Jeong H."/>
            <person name="Hong C.E."/>
            <person name="Jo S.H."/>
            <person name="Park J.M."/>
        </authorList>
    </citation>
    <scope>NUCLEOTIDE SEQUENCE [LARGE SCALE GENOMIC DNA]</scope>
    <source>
        <strain evidence="2 3">KB10</strain>
    </source>
</reference>
<dbReference type="RefSeq" id="WP_068431136.1">
    <property type="nucleotide sequence ID" value="NZ_LVHI01000039.1"/>
</dbReference>
<accession>A0A177Y729</accession>
<keyword evidence="3" id="KW-1185">Reference proteome</keyword>
<dbReference type="Gene3D" id="2.60.40.420">
    <property type="entry name" value="Cupredoxins - blue copper proteins"/>
    <property type="match status" value="1"/>
</dbReference>
<protein>
    <recommendedName>
        <fullName evidence="4">EfeO-type cupredoxin-like domain-containing protein</fullName>
    </recommendedName>
</protein>
<name>A0A177Y729_9NOCA</name>
<sequence>MKYVRCAAISGAAMLCLAVGCSSGQSNDDDGAVTSTSASAATSAVTAEPDSLTIDVVIADGSVTPTNERVDGSVGEKVTVRVDSDAEDELHVHSVPEHSFDIAPTKGQLFEFTVDVPGQVALELHDADRTIATLVVRP</sequence>
<organism evidence="2 3">
    <name type="scientific">Rhodococcoides kyotonense</name>
    <dbReference type="NCBI Taxonomy" id="398843"/>
    <lineage>
        <taxon>Bacteria</taxon>
        <taxon>Bacillati</taxon>
        <taxon>Actinomycetota</taxon>
        <taxon>Actinomycetes</taxon>
        <taxon>Mycobacteriales</taxon>
        <taxon>Nocardiaceae</taxon>
        <taxon>Rhodococcoides</taxon>
    </lineage>
</organism>
<evidence type="ECO:0008006" key="4">
    <source>
        <dbReference type="Google" id="ProtNLM"/>
    </source>
</evidence>